<dbReference type="SUPFAM" id="SSF103481">
    <property type="entry name" value="Multidrug resistance efflux transporter EmrE"/>
    <property type="match status" value="2"/>
</dbReference>
<dbReference type="RefSeq" id="WP_344325258.1">
    <property type="nucleotide sequence ID" value="NZ_BAAAPY010000002.1"/>
</dbReference>
<gene>
    <name evidence="4" type="ORF">GCM10009821_09990</name>
</gene>
<sequence length="275" mass="27394">MAIVLSLISALSYGVSDFLGGIVSKRAGPWQVAVVGQTSSTLCIAVAAVIIGGTPDSSDWWWGAAAGAGTGVGAAFLYRGLAGSRMGVVAPLSAVTCALLPVLVGLGLGERPGLYAGLGIALAFPAIALVARMVDGDLTHRGGVIDGTVAGLGFGVLFVAIGQVGDDAGLYPLILTQAASVVSVVLTAVIMRQVWVPRVPAAWWALVMGPLGALATGSFLLATSFGLLSVVAVISSLYPAATVVLAAVVLRERILGPQAVGLLLAALAVSLVALG</sequence>
<keyword evidence="5" id="KW-1185">Reference proteome</keyword>
<comment type="similarity">
    <text evidence="1">Belongs to the EamA transporter family.</text>
</comment>
<dbReference type="EMBL" id="BAAAPY010000002">
    <property type="protein sequence ID" value="GAA2073636.1"/>
    <property type="molecule type" value="Genomic_DNA"/>
</dbReference>
<feature type="transmembrane region" description="Helical" evidence="2">
    <location>
        <begin position="143"/>
        <end position="164"/>
    </location>
</feature>
<evidence type="ECO:0000256" key="2">
    <source>
        <dbReference type="SAM" id="Phobius"/>
    </source>
</evidence>
<feature type="transmembrane region" description="Helical" evidence="2">
    <location>
        <begin position="255"/>
        <end position="274"/>
    </location>
</feature>
<keyword evidence="2" id="KW-0812">Transmembrane</keyword>
<dbReference type="InterPro" id="IPR000620">
    <property type="entry name" value="EamA_dom"/>
</dbReference>
<feature type="transmembrane region" description="Helical" evidence="2">
    <location>
        <begin position="227"/>
        <end position="248"/>
    </location>
</feature>
<evidence type="ECO:0000313" key="5">
    <source>
        <dbReference type="Proteomes" id="UP001501480"/>
    </source>
</evidence>
<feature type="transmembrane region" description="Helical" evidence="2">
    <location>
        <begin position="114"/>
        <end position="131"/>
    </location>
</feature>
<dbReference type="Proteomes" id="UP001501480">
    <property type="component" value="Unassembled WGS sequence"/>
</dbReference>
<keyword evidence="2" id="KW-1133">Transmembrane helix</keyword>
<comment type="caution">
    <text evidence="4">The sequence shown here is derived from an EMBL/GenBank/DDBJ whole genome shotgun (WGS) entry which is preliminary data.</text>
</comment>
<keyword evidence="2" id="KW-0472">Membrane</keyword>
<feature type="domain" description="EamA" evidence="3">
    <location>
        <begin position="148"/>
        <end position="273"/>
    </location>
</feature>
<organism evidence="4 5">
    <name type="scientific">Aeromicrobium halocynthiae</name>
    <dbReference type="NCBI Taxonomy" id="560557"/>
    <lineage>
        <taxon>Bacteria</taxon>
        <taxon>Bacillati</taxon>
        <taxon>Actinomycetota</taxon>
        <taxon>Actinomycetes</taxon>
        <taxon>Propionibacteriales</taxon>
        <taxon>Nocardioidaceae</taxon>
        <taxon>Aeromicrobium</taxon>
    </lineage>
</organism>
<protein>
    <submittedName>
        <fullName evidence="4">DMT family transporter</fullName>
    </submittedName>
</protein>
<feature type="transmembrane region" description="Helical" evidence="2">
    <location>
        <begin position="88"/>
        <end position="108"/>
    </location>
</feature>
<feature type="transmembrane region" description="Helical" evidence="2">
    <location>
        <begin position="60"/>
        <end position="81"/>
    </location>
</feature>
<name>A0ABN2VV67_9ACTN</name>
<accession>A0ABN2VV67</accession>
<dbReference type="InterPro" id="IPR037185">
    <property type="entry name" value="EmrE-like"/>
</dbReference>
<evidence type="ECO:0000313" key="4">
    <source>
        <dbReference type="EMBL" id="GAA2073636.1"/>
    </source>
</evidence>
<proteinExistence type="inferred from homology"/>
<feature type="transmembrane region" description="Helical" evidence="2">
    <location>
        <begin position="170"/>
        <end position="190"/>
    </location>
</feature>
<evidence type="ECO:0000256" key="1">
    <source>
        <dbReference type="ARBA" id="ARBA00007362"/>
    </source>
</evidence>
<feature type="transmembrane region" description="Helical" evidence="2">
    <location>
        <begin position="202"/>
        <end position="221"/>
    </location>
</feature>
<reference evidence="4 5" key="1">
    <citation type="journal article" date="2019" name="Int. J. Syst. Evol. Microbiol.">
        <title>The Global Catalogue of Microorganisms (GCM) 10K type strain sequencing project: providing services to taxonomists for standard genome sequencing and annotation.</title>
        <authorList>
            <consortium name="The Broad Institute Genomics Platform"/>
            <consortium name="The Broad Institute Genome Sequencing Center for Infectious Disease"/>
            <person name="Wu L."/>
            <person name="Ma J."/>
        </authorList>
    </citation>
    <scope>NUCLEOTIDE SEQUENCE [LARGE SCALE GENOMIC DNA]</scope>
    <source>
        <strain evidence="4 5">JCM 15749</strain>
    </source>
</reference>
<feature type="domain" description="EamA" evidence="3">
    <location>
        <begin position="2"/>
        <end position="131"/>
    </location>
</feature>
<feature type="transmembrane region" description="Helical" evidence="2">
    <location>
        <begin position="32"/>
        <end position="54"/>
    </location>
</feature>
<dbReference type="Pfam" id="PF00892">
    <property type="entry name" value="EamA"/>
    <property type="match status" value="2"/>
</dbReference>
<evidence type="ECO:0000259" key="3">
    <source>
        <dbReference type="Pfam" id="PF00892"/>
    </source>
</evidence>